<dbReference type="SUPFAM" id="SSF54909">
    <property type="entry name" value="Dimeric alpha+beta barrel"/>
    <property type="match status" value="1"/>
</dbReference>
<dbReference type="InterPro" id="IPR007138">
    <property type="entry name" value="ABM_dom"/>
</dbReference>
<comment type="caution">
    <text evidence="5">The sequence shown here is derived from an EMBL/GenBank/DDBJ whole genome shotgun (WGS) entry which is preliminary data.</text>
</comment>
<dbReference type="Pfam" id="PF03992">
    <property type="entry name" value="ABM"/>
    <property type="match status" value="1"/>
</dbReference>
<dbReference type="GeneID" id="58096621"/>
<dbReference type="InterPro" id="IPR011008">
    <property type="entry name" value="Dimeric_a/b-barrel"/>
</dbReference>
<proteinExistence type="inferred from homology"/>
<feature type="domain" description="ABM" evidence="4">
    <location>
        <begin position="2"/>
        <end position="90"/>
    </location>
</feature>
<dbReference type="PANTHER" id="PTHR33336:SF3">
    <property type="entry name" value="ABM DOMAIN-CONTAINING PROTEIN"/>
    <property type="match status" value="1"/>
</dbReference>
<evidence type="ECO:0000256" key="1">
    <source>
        <dbReference type="ARBA" id="ARBA00009267"/>
    </source>
</evidence>
<gene>
    <name evidence="5" type="ORF">UF66_1459</name>
</gene>
<sequence length="94" mass="10893">MILVTAVMKIKSEHRENYLAEVERLVIAANQEAGALYYAHFENTNEPQTFAFIEKYKDQAALEAHNQSEHFQTFFKEVETYLLEAPKIEVATIK</sequence>
<organism evidence="5 6">
    <name type="scientific">Staphylococcus cohnii subsp. cohnii</name>
    <dbReference type="NCBI Taxonomy" id="74704"/>
    <lineage>
        <taxon>Bacteria</taxon>
        <taxon>Bacillati</taxon>
        <taxon>Bacillota</taxon>
        <taxon>Bacilli</taxon>
        <taxon>Bacillales</taxon>
        <taxon>Staphylococcaceae</taxon>
        <taxon>Staphylococcus</taxon>
        <taxon>Staphylococcus cohnii species complex</taxon>
    </lineage>
</organism>
<dbReference type="PATRIC" id="fig|74704.6.peg.1493"/>
<evidence type="ECO:0000313" key="6">
    <source>
        <dbReference type="Proteomes" id="UP000034455"/>
    </source>
</evidence>
<name>A0A0M2NZW7_STACC</name>
<evidence type="ECO:0000259" key="4">
    <source>
        <dbReference type="PROSITE" id="PS51725"/>
    </source>
</evidence>
<dbReference type="AlphaFoldDB" id="A0A0M2NZW7"/>
<dbReference type="PROSITE" id="PS51725">
    <property type="entry name" value="ABM"/>
    <property type="match status" value="1"/>
</dbReference>
<dbReference type="EMBL" id="LAKJ01000002">
    <property type="protein sequence ID" value="KKI65502.1"/>
    <property type="molecule type" value="Genomic_DNA"/>
</dbReference>
<dbReference type="Gene3D" id="3.30.70.100">
    <property type="match status" value="1"/>
</dbReference>
<comment type="similarity">
    <text evidence="1">Belongs to the TRAP family.</text>
</comment>
<evidence type="ECO:0000313" key="5">
    <source>
        <dbReference type="EMBL" id="KKI65502.1"/>
    </source>
</evidence>
<accession>A0A0M2NZW7</accession>
<dbReference type="GO" id="GO:0003824">
    <property type="term" value="F:catalytic activity"/>
    <property type="evidence" value="ECO:0007669"/>
    <property type="project" value="TreeGrafter"/>
</dbReference>
<evidence type="ECO:0000256" key="2">
    <source>
        <dbReference type="ARBA" id="ARBA00018486"/>
    </source>
</evidence>
<dbReference type="PANTHER" id="PTHR33336">
    <property type="entry name" value="QUINOL MONOOXYGENASE YGIN-RELATED"/>
    <property type="match status" value="1"/>
</dbReference>
<dbReference type="Proteomes" id="UP000034455">
    <property type="component" value="Unassembled WGS sequence"/>
</dbReference>
<dbReference type="RefSeq" id="WP_019470065.1">
    <property type="nucleotide sequence ID" value="NZ_BKAS01000001.1"/>
</dbReference>
<dbReference type="InterPro" id="IPR050744">
    <property type="entry name" value="AI-2_Isomerase_LsrG"/>
</dbReference>
<protein>
    <recommendedName>
        <fullName evidence="2">Signal transduction protein TRAP</fullName>
    </recommendedName>
    <alternativeName>
        <fullName evidence="3">Target of RNAIII-activating protein</fullName>
    </alternativeName>
</protein>
<reference evidence="5 6" key="1">
    <citation type="submission" date="2015-03" db="EMBL/GenBank/DDBJ databases">
        <title>Genome Assembly of Staphylococcus cohnii subsp. cohnii strain G22B2.</title>
        <authorList>
            <person name="Nair G."/>
            <person name="Kaur G."/>
            <person name="Khatri I."/>
            <person name="Singh N.K."/>
            <person name="Sathyabama S."/>
            <person name="Maurya S.K."/>
            <person name="Subramanian S."/>
            <person name="Agrewala J.N."/>
            <person name="Mayilraj S."/>
        </authorList>
    </citation>
    <scope>NUCLEOTIDE SEQUENCE [LARGE SCALE GENOMIC DNA]</scope>
    <source>
        <strain evidence="5 6">G22B2</strain>
    </source>
</reference>
<evidence type="ECO:0000256" key="3">
    <source>
        <dbReference type="ARBA" id="ARBA00032861"/>
    </source>
</evidence>